<dbReference type="Proteomes" id="UP000025061">
    <property type="component" value="Unassembled WGS sequence"/>
</dbReference>
<dbReference type="InterPro" id="IPR005861">
    <property type="entry name" value="HisP_aminotrans"/>
</dbReference>
<evidence type="ECO:0000256" key="3">
    <source>
        <dbReference type="ARBA" id="ARBA00007970"/>
    </source>
</evidence>
<dbReference type="Pfam" id="PF00155">
    <property type="entry name" value="Aminotran_1_2"/>
    <property type="match status" value="1"/>
</dbReference>
<evidence type="ECO:0000256" key="1">
    <source>
        <dbReference type="ARBA" id="ARBA00001933"/>
    </source>
</evidence>
<protein>
    <recommendedName>
        <fullName evidence="9">Histidinol-phosphate aminotransferase</fullName>
        <ecNumber evidence="9">2.6.1.9</ecNumber>
    </recommendedName>
    <alternativeName>
        <fullName evidence="9">Imidazole acetol-phosphate transaminase</fullName>
    </alternativeName>
</protein>
<comment type="pathway">
    <text evidence="2 9">Amino-acid biosynthesis; L-histidine biosynthesis; L-histidine from 5-phospho-alpha-D-ribose 1-diphosphate: step 7/9.</text>
</comment>
<organism evidence="11 12">
    <name type="scientific">Hyphomonas hirschiana VP5</name>
    <dbReference type="NCBI Taxonomy" id="1280951"/>
    <lineage>
        <taxon>Bacteria</taxon>
        <taxon>Pseudomonadati</taxon>
        <taxon>Pseudomonadota</taxon>
        <taxon>Alphaproteobacteria</taxon>
        <taxon>Hyphomonadales</taxon>
        <taxon>Hyphomonadaceae</taxon>
        <taxon>Hyphomonas</taxon>
    </lineage>
</organism>
<keyword evidence="9" id="KW-0368">Histidine biosynthesis</keyword>
<evidence type="ECO:0000256" key="6">
    <source>
        <dbReference type="ARBA" id="ARBA00022679"/>
    </source>
</evidence>
<dbReference type="InterPro" id="IPR050106">
    <property type="entry name" value="HistidinolP_aminotransfase"/>
</dbReference>
<comment type="caution">
    <text evidence="11">The sequence shown here is derived from an EMBL/GenBank/DDBJ whole genome shotgun (WGS) entry which is preliminary data.</text>
</comment>
<feature type="modified residue" description="N6-(pyridoxal phosphate)lysine" evidence="9">
    <location>
        <position position="225"/>
    </location>
</feature>
<dbReference type="GO" id="GO:0000105">
    <property type="term" value="P:L-histidine biosynthetic process"/>
    <property type="evidence" value="ECO:0007669"/>
    <property type="project" value="UniProtKB-UniRule"/>
</dbReference>
<dbReference type="Gene3D" id="3.40.640.10">
    <property type="entry name" value="Type I PLP-dependent aspartate aminotransferase-like (Major domain)"/>
    <property type="match status" value="1"/>
</dbReference>
<dbReference type="InterPro" id="IPR015424">
    <property type="entry name" value="PyrdxlP-dep_Trfase"/>
</dbReference>
<dbReference type="EC" id="2.6.1.9" evidence="9"/>
<dbReference type="PANTHER" id="PTHR43643">
    <property type="entry name" value="HISTIDINOL-PHOSPHATE AMINOTRANSFERASE 2"/>
    <property type="match status" value="1"/>
</dbReference>
<dbReference type="HAMAP" id="MF_01023">
    <property type="entry name" value="HisC_aminotrans_2"/>
    <property type="match status" value="1"/>
</dbReference>
<accession>A0A059FYW8</accession>
<dbReference type="PATRIC" id="fig|1280951.3.peg.831"/>
<comment type="catalytic activity">
    <reaction evidence="8 9">
        <text>L-histidinol phosphate + 2-oxoglutarate = 3-(imidazol-4-yl)-2-oxopropyl phosphate + L-glutamate</text>
        <dbReference type="Rhea" id="RHEA:23744"/>
        <dbReference type="ChEBI" id="CHEBI:16810"/>
        <dbReference type="ChEBI" id="CHEBI:29985"/>
        <dbReference type="ChEBI" id="CHEBI:57766"/>
        <dbReference type="ChEBI" id="CHEBI:57980"/>
        <dbReference type="EC" id="2.6.1.9"/>
    </reaction>
</comment>
<dbReference type="InterPro" id="IPR015422">
    <property type="entry name" value="PyrdxlP-dep_Trfase_small"/>
</dbReference>
<evidence type="ECO:0000256" key="4">
    <source>
        <dbReference type="ARBA" id="ARBA00011738"/>
    </source>
</evidence>
<keyword evidence="6 9" id="KW-0808">Transferase</keyword>
<evidence type="ECO:0000256" key="2">
    <source>
        <dbReference type="ARBA" id="ARBA00005011"/>
    </source>
</evidence>
<dbReference type="OrthoDB" id="9809616at2"/>
<proteinExistence type="inferred from homology"/>
<dbReference type="GO" id="GO:0030170">
    <property type="term" value="F:pyridoxal phosphate binding"/>
    <property type="evidence" value="ECO:0007669"/>
    <property type="project" value="InterPro"/>
</dbReference>
<sequence length="367" mass="38865">MSKPISQIEPLPHIAATKPYVPGGKLHGAKGAVAMLASNENPFGPSPKAVEAAKAAAANVHVYPDPDYGPLRAAIAAAKGIADASRVVTSAGSDEIIHLLTQCYAGPGDEVLFTEHAFSMYRVSAGAHGATSVTVPETDMTAGVNAILGAVSPRTKILFLANPNNPTGTMLSVDELKALQDALPPHVLFVVDGAYSEYLGPDYEAQLRDLVDRRDNTVMMRTFSKIYGLAAMRLGWAYMPAGIAAIYQRIRGPFNVSSIAAAAGIACVGDEAFLKMSRDHNTHWRAIMTDALNAMGLPTPPSHANFIVTEFGSDERAAAANQHLKDNDILVRAIGGYGLPTKLRISVGSADDNQRFLDALKAFTASR</sequence>
<comment type="cofactor">
    <cofactor evidence="1 9">
        <name>pyridoxal 5'-phosphate</name>
        <dbReference type="ChEBI" id="CHEBI:597326"/>
    </cofactor>
</comment>
<evidence type="ECO:0000313" key="11">
    <source>
        <dbReference type="EMBL" id="KCZ95919.1"/>
    </source>
</evidence>
<keyword evidence="12" id="KW-1185">Reference proteome</keyword>
<dbReference type="GO" id="GO:0004400">
    <property type="term" value="F:histidinol-phosphate transaminase activity"/>
    <property type="evidence" value="ECO:0007669"/>
    <property type="project" value="UniProtKB-UniRule"/>
</dbReference>
<dbReference type="RefSeq" id="WP_011646145.1">
    <property type="nucleotide sequence ID" value="NZ_ARYI01000002.1"/>
</dbReference>
<gene>
    <name evidence="9" type="primary">hisC</name>
    <name evidence="11" type="ORF">HHI_04072</name>
</gene>
<dbReference type="CDD" id="cd00609">
    <property type="entry name" value="AAT_like"/>
    <property type="match status" value="1"/>
</dbReference>
<name>A0A059FYW8_9PROT</name>
<dbReference type="AlphaFoldDB" id="A0A059FYW8"/>
<evidence type="ECO:0000256" key="9">
    <source>
        <dbReference type="HAMAP-Rule" id="MF_01023"/>
    </source>
</evidence>
<dbReference type="PANTHER" id="PTHR43643:SF3">
    <property type="entry name" value="HISTIDINOL-PHOSPHATE AMINOTRANSFERASE"/>
    <property type="match status" value="1"/>
</dbReference>
<feature type="domain" description="Aminotransferase class I/classII large" evidence="10">
    <location>
        <begin position="36"/>
        <end position="360"/>
    </location>
</feature>
<dbReference type="InterPro" id="IPR004839">
    <property type="entry name" value="Aminotransferase_I/II_large"/>
</dbReference>
<comment type="similarity">
    <text evidence="3 9">Belongs to the class-II pyridoxal-phosphate-dependent aminotransferase family. Histidinol-phosphate aminotransferase subfamily.</text>
</comment>
<keyword evidence="7 9" id="KW-0663">Pyridoxal phosphate</keyword>
<keyword evidence="5 9" id="KW-0032">Aminotransferase</keyword>
<evidence type="ECO:0000259" key="10">
    <source>
        <dbReference type="Pfam" id="PF00155"/>
    </source>
</evidence>
<dbReference type="SUPFAM" id="SSF53383">
    <property type="entry name" value="PLP-dependent transferases"/>
    <property type="match status" value="1"/>
</dbReference>
<dbReference type="EMBL" id="ARYI01000002">
    <property type="protein sequence ID" value="KCZ95919.1"/>
    <property type="molecule type" value="Genomic_DNA"/>
</dbReference>
<dbReference type="UniPathway" id="UPA00031">
    <property type="reaction ID" value="UER00012"/>
</dbReference>
<dbReference type="SMR" id="A0A059FYW8"/>
<dbReference type="NCBIfam" id="TIGR01141">
    <property type="entry name" value="hisC"/>
    <property type="match status" value="1"/>
</dbReference>
<comment type="subunit">
    <text evidence="4 9">Homodimer.</text>
</comment>
<reference evidence="11 12" key="1">
    <citation type="submission" date="2013-04" db="EMBL/GenBank/DDBJ databases">
        <title>Hyphomonas hirschiana VP5 Genome Sequencing.</title>
        <authorList>
            <person name="Lai Q."/>
            <person name="Shao Z."/>
        </authorList>
    </citation>
    <scope>NUCLEOTIDE SEQUENCE [LARGE SCALE GENOMIC DNA]</scope>
    <source>
        <strain evidence="11 12">VP5</strain>
    </source>
</reference>
<dbReference type="Gene3D" id="3.90.1150.10">
    <property type="entry name" value="Aspartate Aminotransferase, domain 1"/>
    <property type="match status" value="1"/>
</dbReference>
<keyword evidence="9" id="KW-0028">Amino-acid biosynthesis</keyword>
<evidence type="ECO:0000256" key="7">
    <source>
        <dbReference type="ARBA" id="ARBA00022898"/>
    </source>
</evidence>
<dbReference type="InterPro" id="IPR015421">
    <property type="entry name" value="PyrdxlP-dep_Trfase_major"/>
</dbReference>
<evidence type="ECO:0000256" key="5">
    <source>
        <dbReference type="ARBA" id="ARBA00022576"/>
    </source>
</evidence>
<evidence type="ECO:0000256" key="8">
    <source>
        <dbReference type="ARBA" id="ARBA00047481"/>
    </source>
</evidence>
<evidence type="ECO:0000313" key="12">
    <source>
        <dbReference type="Proteomes" id="UP000025061"/>
    </source>
</evidence>